<feature type="domain" description="Glycosyltransferase 2-like" evidence="1">
    <location>
        <begin position="598"/>
        <end position="758"/>
    </location>
</feature>
<keyword evidence="2" id="KW-0808">Transferase</keyword>
<dbReference type="SUPFAM" id="SSF53448">
    <property type="entry name" value="Nucleotide-diphospho-sugar transferases"/>
    <property type="match status" value="2"/>
</dbReference>
<dbReference type="SUPFAM" id="SSF53335">
    <property type="entry name" value="S-adenosyl-L-methionine-dependent methyltransferases"/>
    <property type="match status" value="1"/>
</dbReference>
<dbReference type="Proteomes" id="UP000184012">
    <property type="component" value="Unassembled WGS sequence"/>
</dbReference>
<dbReference type="GO" id="GO:0008168">
    <property type="term" value="F:methyltransferase activity"/>
    <property type="evidence" value="ECO:0007669"/>
    <property type="project" value="UniProtKB-KW"/>
</dbReference>
<dbReference type="Gene3D" id="3.40.50.150">
    <property type="entry name" value="Vaccinia Virus protein VP39"/>
    <property type="match status" value="1"/>
</dbReference>
<dbReference type="Pfam" id="PF13489">
    <property type="entry name" value="Methyltransf_23"/>
    <property type="match status" value="1"/>
</dbReference>
<dbReference type="InterPro" id="IPR050834">
    <property type="entry name" value="Glycosyltransf_2"/>
</dbReference>
<dbReference type="InterPro" id="IPR029044">
    <property type="entry name" value="Nucleotide-diphossugar_trans"/>
</dbReference>
<proteinExistence type="predicted"/>
<reference evidence="2 3" key="1">
    <citation type="submission" date="2016-11" db="EMBL/GenBank/DDBJ databases">
        <authorList>
            <person name="Varghese N."/>
            <person name="Submissions S."/>
        </authorList>
    </citation>
    <scope>NUCLEOTIDE SEQUENCE [LARGE SCALE GENOMIC DNA]</scope>
    <source>
        <strain evidence="2 3">FD</strain>
    </source>
</reference>
<dbReference type="EMBL" id="FRBP01000021">
    <property type="protein sequence ID" value="SHM56394.1"/>
    <property type="molecule type" value="Genomic_DNA"/>
</dbReference>
<dbReference type="Gene3D" id="3.90.550.10">
    <property type="entry name" value="Spore Coat Polysaccharide Biosynthesis Protein SpsA, Chain A"/>
    <property type="match status" value="2"/>
</dbReference>
<dbReference type="PANTHER" id="PTHR43685">
    <property type="entry name" value="GLYCOSYLTRANSFERASE"/>
    <property type="match status" value="1"/>
</dbReference>
<accession>A0AB74F625</accession>
<evidence type="ECO:0000259" key="1">
    <source>
        <dbReference type="Pfam" id="PF00535"/>
    </source>
</evidence>
<dbReference type="InterPro" id="IPR029063">
    <property type="entry name" value="SAM-dependent_MTases_sf"/>
</dbReference>
<dbReference type="CDD" id="cd02440">
    <property type="entry name" value="AdoMet_MTases"/>
    <property type="match status" value="1"/>
</dbReference>
<evidence type="ECO:0000313" key="3">
    <source>
        <dbReference type="Proteomes" id="UP000184012"/>
    </source>
</evidence>
<gene>
    <name evidence="2" type="ORF">SAMN04515649_1213</name>
</gene>
<dbReference type="CDD" id="cd04184">
    <property type="entry name" value="GT2_RfbC_Mx_like"/>
    <property type="match status" value="1"/>
</dbReference>
<keyword evidence="2" id="KW-0489">Methyltransferase</keyword>
<evidence type="ECO:0000313" key="2">
    <source>
        <dbReference type="EMBL" id="SHM56394.1"/>
    </source>
</evidence>
<comment type="caution">
    <text evidence="2">The sequence shown here is derived from an EMBL/GenBank/DDBJ whole genome shotgun (WGS) entry which is preliminary data.</text>
</comment>
<dbReference type="GO" id="GO:0032259">
    <property type="term" value="P:methylation"/>
    <property type="evidence" value="ECO:0007669"/>
    <property type="project" value="UniProtKB-KW"/>
</dbReference>
<dbReference type="RefSeq" id="WP_073383644.1">
    <property type="nucleotide sequence ID" value="NZ_CAUWLR010000082.1"/>
</dbReference>
<organism evidence="2 3">
    <name type="scientific">Eubacterium callanderi</name>
    <dbReference type="NCBI Taxonomy" id="53442"/>
    <lineage>
        <taxon>Bacteria</taxon>
        <taxon>Bacillati</taxon>
        <taxon>Bacillota</taxon>
        <taxon>Clostridia</taxon>
        <taxon>Eubacteriales</taxon>
        <taxon>Eubacteriaceae</taxon>
        <taxon>Eubacterium</taxon>
    </lineage>
</organism>
<dbReference type="AlphaFoldDB" id="A0AB74F625"/>
<name>A0AB74F625_9FIRM</name>
<dbReference type="PANTHER" id="PTHR43685:SF2">
    <property type="entry name" value="GLYCOSYLTRANSFERASE 2-LIKE DOMAIN-CONTAINING PROTEIN"/>
    <property type="match status" value="1"/>
</dbReference>
<dbReference type="Pfam" id="PF00535">
    <property type="entry name" value="Glycos_transf_2"/>
    <property type="match status" value="1"/>
</dbReference>
<sequence>MKYDFDLALDQNTSTGKIIAHIKDGSRVLEFGPGNGRVTRYLTEVKQCRVSIVEFDKELYIEVMKFADDGFLGNIEDFEWCEYFSDQLFDVIIFADVLEHLQDPLKVLECSKKCLKSDGVFLVSFPNIGHNSVLIDLFNNNFCYNEYGLLDKTHNTFYTQNGFEKLFEKTGLYINEEDYTYAQVGQTEFDNSYADLPIEIQYDFKIRPFGEVYQYFFVLSLKANVSFKRKIPENSNAVVQLYLVYDYGNDIKVEPWLLNVLTGENQTVVLDIPDALNALKIVPMQSKGILEFKAVTEGVEIKTLTTNAIWQTEDTYAFLNSHPFLRVEGEYIRGRKLTLYFKFFYLGEYGEIQKKILIDYYKKKNENTKLCKKMELVSEENGNKIEIMKMRYMQMLDSNLWKTLEGIRKLSNLYKRKQQLIQKKNSFFQYSIDAFDFDHEKNIVVIRGWGFSKSDNRRLNYDVPVEEGVYFKVARQERFDVCDIFDLERDCKPGFIIEIEGVRLKRYHHIILKTKTGVELLIKIDRFNLEQKSFKQKTKAELKAIRRLGIAEAYKKFIFHKAHRSSDDYDYWIYKNEKVDLEKIRQDINSFEITPKISVVVPVYNVEEKWLQKCIDSLRKQVYKNWELCIADDCSTKTYVRPLLETMSQKDKRIKLVFRNENGHISQATNSAIEISTGEFIGFMDNDDELSPIALYEVIKAINEQSDIDFIYTDEDKINVKGKRFDPFFKPNWNPVLLCGHNYITHFVVIKRTLLDKVGALRSTMDGSQDYDFVLRATEQAKHIWHIPKILYHWRTIETSVAFDPKSKEYAYTAGKKALEESLARKNLHGNVKMTQNYGAYKINYNYEIKPMLSIILWGANKDIEKTVNAILDNADYSNFEILIPAEQKELLKYEDTRIRFLQSYSFNKRVEEAKGQYLLFLKNSILLEKKRNISELLNYGLKDGVGIVGGKIVTKENIVYNAGVWIDDENQQIHYTHRGCSDRSLGYYFRIVLPQNVFAVTEDCLLISKENYLKAGGINESLVDGLKGIDLCLKIRSMNLDIVWTPYFKGVEGCVENKLLTKQEYCKFNEVWPSEKRRDPYINPWILNNEV</sequence>
<dbReference type="InterPro" id="IPR001173">
    <property type="entry name" value="Glyco_trans_2-like"/>
</dbReference>
<protein>
    <submittedName>
        <fullName evidence="2">Methyltransferase domain-containing protein</fullName>
    </submittedName>
</protein>